<keyword evidence="1" id="KW-0436">Ligase</keyword>
<sequence length="550" mass="62327">MEIDPVGIDFSLNPRRKPSAQVERIPLLDEDIHGSLDEDTRNHSLRANFLPPAFSPTKESDSVGTIEWPSEEFTVSSPVFTNLPQIRPSHLCTASEETQRLRRKLLRGANVLIVQAGYSGKRFIYERLKELGVQVTIMDGPDSWARNLLDQGLIRDYLELDFTDYSTVFDRAMRLVRQLDYSLDGVTTYYEDAVPLAARIAYELKLMANPVFACESARNKQKTRSCLKEKGLAVPAFYLIRDKEDLPLASEVVGFPAILKPVYGAASMGVYRVNDYQQLEEEFNQLVPLMDPKKDSIWAQGTEMILEEYYDGDEFDVDVLLFSGQVVYCAISDNWACCEPWFQETGTNIPSLYPLEKQKELMVFAQQCTLALGFVLGAFHVEVKYTSRGPRLIEVNARMGGMCVRDANLVAWGVDLVEEHMMASLGIPIRPLMPRKPLAYLAEAAVNAPYSGIIESDDWLQVLSDDPRTKVLRYFKKKGDMVRGPEDGMPDWIAEIICVSLVSGKDALEYMQRALCERLQVPIKPLQGKERKNFFFPKHSHPFTLLTYDG</sequence>
<feature type="domain" description="ATP-grasp" evidence="5">
    <location>
        <begin position="224"/>
        <end position="425"/>
    </location>
</feature>
<dbReference type="InterPro" id="IPR011761">
    <property type="entry name" value="ATP-grasp"/>
</dbReference>
<organism evidence="6 7">
    <name type="scientific">Galdieria sulphuraria</name>
    <name type="common">Red alga</name>
    <dbReference type="NCBI Taxonomy" id="130081"/>
    <lineage>
        <taxon>Eukaryota</taxon>
        <taxon>Rhodophyta</taxon>
        <taxon>Bangiophyceae</taxon>
        <taxon>Galdieriales</taxon>
        <taxon>Galdieriaceae</taxon>
        <taxon>Galdieria</taxon>
    </lineage>
</organism>
<evidence type="ECO:0000256" key="1">
    <source>
        <dbReference type="ARBA" id="ARBA00022598"/>
    </source>
</evidence>
<dbReference type="Gene3D" id="3.30.470.20">
    <property type="entry name" value="ATP-grasp fold, B domain"/>
    <property type="match status" value="1"/>
</dbReference>
<keyword evidence="2 4" id="KW-0547">Nucleotide-binding</keyword>
<dbReference type="OrthoDB" id="434648at2759"/>
<dbReference type="OMA" id="WAQGTEM"/>
<name>M2Y2R3_GALSU</name>
<keyword evidence="3 4" id="KW-0067">ATP-binding</keyword>
<protein>
    <recommendedName>
        <fullName evidence="5">ATP-grasp domain-containing protein</fullName>
    </recommendedName>
</protein>
<evidence type="ECO:0000313" key="6">
    <source>
        <dbReference type="EMBL" id="EME30109.1"/>
    </source>
</evidence>
<keyword evidence="7" id="KW-1185">Reference proteome</keyword>
<dbReference type="KEGG" id="gsl:Gasu_24910"/>
<dbReference type="InterPro" id="IPR041472">
    <property type="entry name" value="BL00235/CARNS1_N"/>
</dbReference>
<dbReference type="Pfam" id="PF18130">
    <property type="entry name" value="ATPgrasp_N"/>
    <property type="match status" value="1"/>
</dbReference>
<dbReference type="GO" id="GO:0046872">
    <property type="term" value="F:metal ion binding"/>
    <property type="evidence" value="ECO:0007669"/>
    <property type="project" value="InterPro"/>
</dbReference>
<dbReference type="GO" id="GO:0005524">
    <property type="term" value="F:ATP binding"/>
    <property type="evidence" value="ECO:0007669"/>
    <property type="project" value="UniProtKB-UniRule"/>
</dbReference>
<dbReference type="GO" id="GO:0016874">
    <property type="term" value="F:ligase activity"/>
    <property type="evidence" value="ECO:0007669"/>
    <property type="project" value="UniProtKB-KW"/>
</dbReference>
<dbReference type="Gene3D" id="3.40.50.20">
    <property type="match status" value="1"/>
</dbReference>
<dbReference type="EMBL" id="KB454502">
    <property type="protein sequence ID" value="EME30109.1"/>
    <property type="molecule type" value="Genomic_DNA"/>
</dbReference>
<evidence type="ECO:0000256" key="4">
    <source>
        <dbReference type="PROSITE-ProRule" id="PRU00409"/>
    </source>
</evidence>
<evidence type="ECO:0000259" key="5">
    <source>
        <dbReference type="PROSITE" id="PS50975"/>
    </source>
</evidence>
<dbReference type="SUPFAM" id="SSF56059">
    <property type="entry name" value="Glutathione synthetase ATP-binding domain-like"/>
    <property type="match status" value="1"/>
</dbReference>
<dbReference type="AlphaFoldDB" id="M2Y2R3"/>
<proteinExistence type="predicted"/>
<evidence type="ECO:0000256" key="2">
    <source>
        <dbReference type="ARBA" id="ARBA00022741"/>
    </source>
</evidence>
<reference evidence="7" key="1">
    <citation type="journal article" date="2013" name="Science">
        <title>Gene transfer from bacteria and archaea facilitated evolution of an extremophilic eukaryote.</title>
        <authorList>
            <person name="Schonknecht G."/>
            <person name="Chen W.H."/>
            <person name="Ternes C.M."/>
            <person name="Barbier G.G."/>
            <person name="Shrestha R.P."/>
            <person name="Stanke M."/>
            <person name="Brautigam A."/>
            <person name="Baker B.J."/>
            <person name="Banfield J.F."/>
            <person name="Garavito R.M."/>
            <person name="Carr K."/>
            <person name="Wilkerson C."/>
            <person name="Rensing S.A."/>
            <person name="Gagneul D."/>
            <person name="Dickenson N.E."/>
            <person name="Oesterhelt C."/>
            <person name="Lercher M.J."/>
            <person name="Weber A.P."/>
        </authorList>
    </citation>
    <scope>NUCLEOTIDE SEQUENCE [LARGE SCALE GENOMIC DNA]</scope>
    <source>
        <strain evidence="7">074W</strain>
    </source>
</reference>
<dbReference type="PROSITE" id="PS50975">
    <property type="entry name" value="ATP_GRASP"/>
    <property type="match status" value="1"/>
</dbReference>
<dbReference type="PANTHER" id="PTHR43585:SF2">
    <property type="entry name" value="ATP-GRASP ENZYME FSQD"/>
    <property type="match status" value="1"/>
</dbReference>
<dbReference type="Pfam" id="PF13535">
    <property type="entry name" value="ATP-grasp_4"/>
    <property type="match status" value="1"/>
</dbReference>
<dbReference type="RefSeq" id="XP_005706629.1">
    <property type="nucleotide sequence ID" value="XM_005706572.1"/>
</dbReference>
<dbReference type="STRING" id="130081.M2Y2R3"/>
<gene>
    <name evidence="6" type="ORF">Gasu_24910</name>
</gene>
<dbReference type="InterPro" id="IPR052032">
    <property type="entry name" value="ATP-dep_AA_Ligase"/>
</dbReference>
<dbReference type="GeneID" id="17088862"/>
<dbReference type="PANTHER" id="PTHR43585">
    <property type="entry name" value="FUMIPYRROLE BIOSYNTHESIS PROTEIN C"/>
    <property type="match status" value="1"/>
</dbReference>
<dbReference type="eggNOG" id="ENOG502RN4Y">
    <property type="taxonomic scope" value="Eukaryota"/>
</dbReference>
<evidence type="ECO:0000313" key="7">
    <source>
        <dbReference type="Proteomes" id="UP000030680"/>
    </source>
</evidence>
<accession>M2Y2R3</accession>
<dbReference type="Proteomes" id="UP000030680">
    <property type="component" value="Unassembled WGS sequence"/>
</dbReference>
<dbReference type="Gramene" id="EME30109">
    <property type="protein sequence ID" value="EME30109"/>
    <property type="gene ID" value="Gasu_24910"/>
</dbReference>
<evidence type="ECO:0000256" key="3">
    <source>
        <dbReference type="ARBA" id="ARBA00022840"/>
    </source>
</evidence>